<evidence type="ECO:0000313" key="1">
    <source>
        <dbReference type="EMBL" id="RRT59922.1"/>
    </source>
</evidence>
<comment type="caution">
    <text evidence="1">The sequence shown here is derived from an EMBL/GenBank/DDBJ whole genome shotgun (WGS) entry which is preliminary data.</text>
</comment>
<dbReference type="AlphaFoldDB" id="A0A426Z7H3"/>
<reference evidence="1 2" key="1">
    <citation type="journal article" date="2014" name="Agronomy (Basel)">
        <title>A Draft Genome Sequence for Ensete ventricosum, the Drought-Tolerant Tree Against Hunger.</title>
        <authorList>
            <person name="Harrison J."/>
            <person name="Moore K.A."/>
            <person name="Paszkiewicz K."/>
            <person name="Jones T."/>
            <person name="Grant M."/>
            <person name="Ambacheew D."/>
            <person name="Muzemil S."/>
            <person name="Studholme D.J."/>
        </authorList>
    </citation>
    <scope>NUCLEOTIDE SEQUENCE [LARGE SCALE GENOMIC DNA]</scope>
</reference>
<accession>A0A426Z7H3</accession>
<name>A0A426Z7H3_ENSVE</name>
<protein>
    <submittedName>
        <fullName evidence="1">Uncharacterized protein</fullName>
    </submittedName>
</protein>
<dbReference type="EMBL" id="AMZH03008007">
    <property type="protein sequence ID" value="RRT59922.1"/>
    <property type="molecule type" value="Genomic_DNA"/>
</dbReference>
<evidence type="ECO:0000313" key="2">
    <source>
        <dbReference type="Proteomes" id="UP000287651"/>
    </source>
</evidence>
<sequence length="109" mass="11922">MAVEEQRDAKNASLIPSVRTLGDSKLRVLSIGDRPPWNSIGVPPLSTSLPLVPTLIASLVSLLPATCRRCHLLAFMPYHTFCNLQWCHSLDPPSTTLHRSSPSVAATRH</sequence>
<gene>
    <name evidence="1" type="ORF">B296_00018884</name>
</gene>
<organism evidence="1 2">
    <name type="scientific">Ensete ventricosum</name>
    <name type="common">Abyssinian banana</name>
    <name type="synonym">Musa ensete</name>
    <dbReference type="NCBI Taxonomy" id="4639"/>
    <lineage>
        <taxon>Eukaryota</taxon>
        <taxon>Viridiplantae</taxon>
        <taxon>Streptophyta</taxon>
        <taxon>Embryophyta</taxon>
        <taxon>Tracheophyta</taxon>
        <taxon>Spermatophyta</taxon>
        <taxon>Magnoliopsida</taxon>
        <taxon>Liliopsida</taxon>
        <taxon>Zingiberales</taxon>
        <taxon>Musaceae</taxon>
        <taxon>Ensete</taxon>
    </lineage>
</organism>
<proteinExistence type="predicted"/>
<dbReference type="Proteomes" id="UP000287651">
    <property type="component" value="Unassembled WGS sequence"/>
</dbReference>